<dbReference type="InterPro" id="IPR011991">
    <property type="entry name" value="ArsR-like_HTH"/>
</dbReference>
<dbReference type="PROSITE" id="PS50987">
    <property type="entry name" value="HTH_ARSR_2"/>
    <property type="match status" value="1"/>
</dbReference>
<dbReference type="GO" id="GO:0003700">
    <property type="term" value="F:DNA-binding transcription factor activity"/>
    <property type="evidence" value="ECO:0007669"/>
    <property type="project" value="InterPro"/>
</dbReference>
<dbReference type="InterPro" id="IPR051011">
    <property type="entry name" value="Metal_resp_trans_reg"/>
</dbReference>
<dbReference type="GO" id="GO:0003677">
    <property type="term" value="F:DNA binding"/>
    <property type="evidence" value="ECO:0007669"/>
    <property type="project" value="UniProtKB-KW"/>
</dbReference>
<evidence type="ECO:0000259" key="4">
    <source>
        <dbReference type="PROSITE" id="PS50987"/>
    </source>
</evidence>
<dbReference type="Gene3D" id="1.10.10.10">
    <property type="entry name" value="Winged helix-like DNA-binding domain superfamily/Winged helix DNA-binding domain"/>
    <property type="match status" value="1"/>
</dbReference>
<evidence type="ECO:0000256" key="2">
    <source>
        <dbReference type="ARBA" id="ARBA00023125"/>
    </source>
</evidence>
<feature type="domain" description="HTH arsR-type" evidence="4">
    <location>
        <begin position="34"/>
        <end position="128"/>
    </location>
</feature>
<dbReference type="InterPro" id="IPR036390">
    <property type="entry name" value="WH_DNA-bd_sf"/>
</dbReference>
<keyword evidence="3" id="KW-0804">Transcription</keyword>
<evidence type="ECO:0000313" key="6">
    <source>
        <dbReference type="Proteomes" id="UP000705823"/>
    </source>
</evidence>
<proteinExistence type="predicted"/>
<gene>
    <name evidence="5" type="ORF">EGH24_09010</name>
</gene>
<dbReference type="OrthoDB" id="46231at2157"/>
<dbReference type="AlphaFoldDB" id="A0A8J8PBW7"/>
<dbReference type="PANTHER" id="PTHR43132">
    <property type="entry name" value="ARSENICAL RESISTANCE OPERON REPRESSOR ARSR-RELATED"/>
    <property type="match status" value="1"/>
</dbReference>
<dbReference type="Pfam" id="PF01022">
    <property type="entry name" value="HTH_5"/>
    <property type="match status" value="1"/>
</dbReference>
<reference evidence="5" key="1">
    <citation type="submission" date="2019-02" db="EMBL/GenBank/DDBJ databases">
        <title>Halonotius sp. a new haloarchaeum isolated from saline soil.</title>
        <authorList>
            <person name="Duran-Viseras A."/>
            <person name="Sanchez-Porro C."/>
            <person name="Ventosa A."/>
        </authorList>
    </citation>
    <scope>NUCLEOTIDE SEQUENCE</scope>
    <source>
        <strain evidence="5">F15B</strain>
    </source>
</reference>
<evidence type="ECO:0000313" key="5">
    <source>
        <dbReference type="EMBL" id="TQQ81258.1"/>
    </source>
</evidence>
<organism evidence="5 6">
    <name type="scientific">Halonotius terrestris</name>
    <dbReference type="NCBI Taxonomy" id="2487750"/>
    <lineage>
        <taxon>Archaea</taxon>
        <taxon>Methanobacteriati</taxon>
        <taxon>Methanobacteriota</taxon>
        <taxon>Stenosarchaea group</taxon>
        <taxon>Halobacteria</taxon>
        <taxon>Halobacteriales</taxon>
        <taxon>Haloferacaceae</taxon>
        <taxon>Halonotius</taxon>
    </lineage>
</organism>
<dbReference type="InterPro" id="IPR036388">
    <property type="entry name" value="WH-like_DNA-bd_sf"/>
</dbReference>
<dbReference type="PANTHER" id="PTHR43132:SF2">
    <property type="entry name" value="ARSENICAL RESISTANCE OPERON REPRESSOR ARSR-RELATED"/>
    <property type="match status" value="1"/>
</dbReference>
<dbReference type="InterPro" id="IPR001845">
    <property type="entry name" value="HTH_ArsR_DNA-bd_dom"/>
</dbReference>
<comment type="caution">
    <text evidence="5">The sequence shown here is derived from an EMBL/GenBank/DDBJ whole genome shotgun (WGS) entry which is preliminary data.</text>
</comment>
<dbReference type="NCBIfam" id="NF033788">
    <property type="entry name" value="HTH_metalloreg"/>
    <property type="match status" value="1"/>
</dbReference>
<accession>A0A8J8PBW7</accession>
<dbReference type="EMBL" id="RKLU01000003">
    <property type="protein sequence ID" value="TQQ81258.1"/>
    <property type="molecule type" value="Genomic_DNA"/>
</dbReference>
<dbReference type="SUPFAM" id="SSF46785">
    <property type="entry name" value="Winged helix' DNA-binding domain"/>
    <property type="match status" value="1"/>
</dbReference>
<dbReference type="RefSeq" id="WP_142979819.1">
    <property type="nucleotide sequence ID" value="NZ_RKLU01000003.1"/>
</dbReference>
<dbReference type="PRINTS" id="PR00778">
    <property type="entry name" value="HTHARSR"/>
</dbReference>
<keyword evidence="6" id="KW-1185">Reference proteome</keyword>
<dbReference type="Proteomes" id="UP000705823">
    <property type="component" value="Unassembled WGS sequence"/>
</dbReference>
<evidence type="ECO:0000256" key="1">
    <source>
        <dbReference type="ARBA" id="ARBA00023015"/>
    </source>
</evidence>
<dbReference type="CDD" id="cd00090">
    <property type="entry name" value="HTH_ARSR"/>
    <property type="match status" value="1"/>
</dbReference>
<keyword evidence="2" id="KW-0238">DNA-binding</keyword>
<protein>
    <submittedName>
        <fullName evidence="5">ArsR family transcriptional regulator</fullName>
    </submittedName>
</protein>
<keyword evidence="1" id="KW-0805">Transcription regulation</keyword>
<evidence type="ECO:0000256" key="3">
    <source>
        <dbReference type="ARBA" id="ARBA00023163"/>
    </source>
</evidence>
<name>A0A8J8PBW7_9EURY</name>
<dbReference type="SMART" id="SM00418">
    <property type="entry name" value="HTH_ARSR"/>
    <property type="match status" value="1"/>
</dbReference>
<sequence>MTESAESTAELPDSLHRLYDDPADAATTLRERAGDDSVAEQVGCLFAALSNPQRLRLLWALRDGECCVCELQTALDAPQSTVASHLRCLTEAGLVSTRKDGKWSYYRATDPAVFELIDDAMAVADTQDTEGEK</sequence>